<dbReference type="Pfam" id="PF13855">
    <property type="entry name" value="LRR_8"/>
    <property type="match status" value="1"/>
</dbReference>
<protein>
    <recommendedName>
        <fullName evidence="11">Disease resistance R13L4/SHOC-2-like LRR domain-containing protein</fullName>
    </recommendedName>
</protein>
<evidence type="ECO:0000256" key="5">
    <source>
        <dbReference type="ARBA" id="ARBA00022737"/>
    </source>
</evidence>
<evidence type="ECO:0000313" key="13">
    <source>
        <dbReference type="Proteomes" id="UP000291116"/>
    </source>
</evidence>
<keyword evidence="4" id="KW-0732">Signal</keyword>
<dbReference type="InterPro" id="IPR001611">
    <property type="entry name" value="Leu-rich_rpt"/>
</dbReference>
<dbReference type="GO" id="GO:0016020">
    <property type="term" value="C:membrane"/>
    <property type="evidence" value="ECO:0007669"/>
    <property type="project" value="UniProtKB-SubCell"/>
</dbReference>
<organism evidence="12 13">
    <name type="scientific">Pseudo-nitzschia multistriata</name>
    <dbReference type="NCBI Taxonomy" id="183589"/>
    <lineage>
        <taxon>Eukaryota</taxon>
        <taxon>Sar</taxon>
        <taxon>Stramenopiles</taxon>
        <taxon>Ochrophyta</taxon>
        <taxon>Bacillariophyta</taxon>
        <taxon>Bacillariophyceae</taxon>
        <taxon>Bacillariophycidae</taxon>
        <taxon>Bacillariales</taxon>
        <taxon>Bacillariaceae</taxon>
        <taxon>Pseudo-nitzschia</taxon>
    </lineage>
</organism>
<evidence type="ECO:0000256" key="6">
    <source>
        <dbReference type="ARBA" id="ARBA00022989"/>
    </source>
</evidence>
<evidence type="ECO:0000259" key="11">
    <source>
        <dbReference type="Pfam" id="PF23598"/>
    </source>
</evidence>
<evidence type="ECO:0000256" key="7">
    <source>
        <dbReference type="ARBA" id="ARBA00023136"/>
    </source>
</evidence>
<keyword evidence="13" id="KW-1185">Reference proteome</keyword>
<dbReference type="AlphaFoldDB" id="A0A448ZSM4"/>
<dbReference type="InterPro" id="IPR032675">
    <property type="entry name" value="LRR_dom_sf"/>
</dbReference>
<evidence type="ECO:0000313" key="12">
    <source>
        <dbReference type="EMBL" id="VEU45057.1"/>
    </source>
</evidence>
<sequence>MNDQSDPPRRQNRTNIGTSPRNKDDPFCDLEYDFGSHPKRFFDVHVDVDIEAEHDDHDETVHDQLPSVEDAKMYNATANRRTRRRRGRVFTKMALVCGVAIACVSYGIHARTKNQHRKAVASLTETVRLSHPDAFRDSGSPQSRALRWMLHDDGLRLPLPSNRTDPFVQRYIIAVLLFALTDSTTKPFMPQNDLRGAYDLLSGSHECEWNMVDAEGVTTGFLCGNDDGSITDIVLPGADLDGELPREVEALNHLESVDMSGNLIHGRLPAMPYLTNLDLAYNRLTGYLPDHFSEMTRLNILSLSENALQGSIPNKFAALTDLKILALNGNQLTGGLEKIYSLSKLEELYLFSNSFEDQLSNGSFGKLVNLKVIDVKNNLLSGPLPDALFSTLTNLEVIDFHQNALNGHINDVVAKGHSLRYMDVSSNLLSGGLPSSINNLRALTHLDLSYNRFEKSLPSYLKDMTQMQTLLLTEDDGLGPQTIPEWLRGMTDLTQLSFRLTSRKGTIPTWFGELKRLELLDLDWNHISGTIPTELGNLTNLKYLMLNRNRMTGTIPTEVSRLPNLKMLMVDTNEFTGGLLTGDEETLDGGGVVCAAQELDRRIPNMVADCGNGDDGTIENGQKEVDCPCCTGCCWDGSLRCNMKDWIIELEDEYRSGYRQDR</sequence>
<dbReference type="Proteomes" id="UP000291116">
    <property type="component" value="Unassembled WGS sequence"/>
</dbReference>
<keyword evidence="7 10" id="KW-0472">Membrane</keyword>
<evidence type="ECO:0000256" key="8">
    <source>
        <dbReference type="ARBA" id="ARBA00023170"/>
    </source>
</evidence>
<dbReference type="FunFam" id="3.80.10.10:FF:000041">
    <property type="entry name" value="LRR receptor-like serine/threonine-protein kinase ERECTA"/>
    <property type="match status" value="1"/>
</dbReference>
<keyword evidence="5" id="KW-0677">Repeat</keyword>
<evidence type="ECO:0000256" key="4">
    <source>
        <dbReference type="ARBA" id="ARBA00022729"/>
    </source>
</evidence>
<evidence type="ECO:0000256" key="1">
    <source>
        <dbReference type="ARBA" id="ARBA00004370"/>
    </source>
</evidence>
<dbReference type="EMBL" id="CAACVS010000683">
    <property type="protein sequence ID" value="VEU45057.1"/>
    <property type="molecule type" value="Genomic_DNA"/>
</dbReference>
<dbReference type="InterPro" id="IPR003591">
    <property type="entry name" value="Leu-rich_rpt_typical-subtyp"/>
</dbReference>
<keyword evidence="3 10" id="KW-0812">Transmembrane</keyword>
<keyword evidence="8" id="KW-0675">Receptor</keyword>
<feature type="transmembrane region" description="Helical" evidence="10">
    <location>
        <begin position="89"/>
        <end position="108"/>
    </location>
</feature>
<feature type="region of interest" description="Disordered" evidence="9">
    <location>
        <begin position="1"/>
        <end position="24"/>
    </location>
</feature>
<dbReference type="InterPro" id="IPR055414">
    <property type="entry name" value="LRR_R13L4/SHOC2-like"/>
</dbReference>
<dbReference type="InterPro" id="IPR053038">
    <property type="entry name" value="RLP_Defense"/>
</dbReference>
<accession>A0A448ZSM4</accession>
<dbReference type="Pfam" id="PF00560">
    <property type="entry name" value="LRR_1"/>
    <property type="match status" value="1"/>
</dbReference>
<evidence type="ECO:0000256" key="2">
    <source>
        <dbReference type="ARBA" id="ARBA00022614"/>
    </source>
</evidence>
<comment type="subcellular location">
    <subcellularLocation>
        <location evidence="1">Membrane</location>
    </subcellularLocation>
</comment>
<evidence type="ECO:0000256" key="3">
    <source>
        <dbReference type="ARBA" id="ARBA00022692"/>
    </source>
</evidence>
<dbReference type="PANTHER" id="PTHR48064">
    <property type="entry name" value="OS01G0750400 PROTEIN"/>
    <property type="match status" value="1"/>
</dbReference>
<dbReference type="SMART" id="SM00369">
    <property type="entry name" value="LRR_TYP"/>
    <property type="match status" value="7"/>
</dbReference>
<feature type="domain" description="Disease resistance R13L4/SHOC-2-like LRR" evidence="11">
    <location>
        <begin position="393"/>
        <end position="526"/>
    </location>
</feature>
<dbReference type="OrthoDB" id="48847at2759"/>
<keyword evidence="6 10" id="KW-1133">Transmembrane helix</keyword>
<proteinExistence type="predicted"/>
<keyword evidence="2" id="KW-0433">Leucine-rich repeat</keyword>
<dbReference type="PANTHER" id="PTHR48064:SF8">
    <property type="entry name" value="RECEPTOR PROTEIN-TYROSINE KINASE CEPR2-LIKE"/>
    <property type="match status" value="1"/>
</dbReference>
<gene>
    <name evidence="12" type="ORF">PSNMU_V1.4_AUG-EV-PASAV3_0122070</name>
</gene>
<reference evidence="12 13" key="1">
    <citation type="submission" date="2019-01" db="EMBL/GenBank/DDBJ databases">
        <authorList>
            <person name="Ferrante I. M."/>
        </authorList>
    </citation>
    <scope>NUCLEOTIDE SEQUENCE [LARGE SCALE GENOMIC DNA]</scope>
    <source>
        <strain evidence="12 13">B856</strain>
    </source>
</reference>
<evidence type="ECO:0000256" key="10">
    <source>
        <dbReference type="SAM" id="Phobius"/>
    </source>
</evidence>
<dbReference type="Pfam" id="PF23598">
    <property type="entry name" value="LRR_14"/>
    <property type="match status" value="1"/>
</dbReference>
<dbReference type="Gene3D" id="3.80.10.10">
    <property type="entry name" value="Ribonuclease Inhibitor"/>
    <property type="match status" value="3"/>
</dbReference>
<dbReference type="SUPFAM" id="SSF52047">
    <property type="entry name" value="RNI-like"/>
    <property type="match status" value="1"/>
</dbReference>
<name>A0A448ZSM4_9STRA</name>
<evidence type="ECO:0000256" key="9">
    <source>
        <dbReference type="SAM" id="MobiDB-lite"/>
    </source>
</evidence>
<dbReference type="FunFam" id="3.80.10.10:FF:000062">
    <property type="entry name" value="protein STRUBBELIG-RECEPTOR FAMILY 3"/>
    <property type="match status" value="1"/>
</dbReference>